<keyword evidence="2" id="KW-1185">Reference proteome</keyword>
<evidence type="ECO:0000313" key="2">
    <source>
        <dbReference type="Proteomes" id="UP001602123"/>
    </source>
</evidence>
<proteinExistence type="predicted"/>
<evidence type="ECO:0000313" key="1">
    <source>
        <dbReference type="EMBL" id="MFF4219066.1"/>
    </source>
</evidence>
<name>A0ABW6U2K3_9ACTN</name>
<reference evidence="1 2" key="1">
    <citation type="submission" date="2024-10" db="EMBL/GenBank/DDBJ databases">
        <title>The Natural Products Discovery Center: Release of the First 8490 Sequenced Strains for Exploring Actinobacteria Biosynthetic Diversity.</title>
        <authorList>
            <person name="Kalkreuter E."/>
            <person name="Kautsar S.A."/>
            <person name="Yang D."/>
            <person name="Bader C.D."/>
            <person name="Teijaro C.N."/>
            <person name="Fluegel L."/>
            <person name="Davis C.M."/>
            <person name="Simpson J.R."/>
            <person name="Lauterbach L."/>
            <person name="Steele A.D."/>
            <person name="Gui C."/>
            <person name="Meng S."/>
            <person name="Li G."/>
            <person name="Viehrig K."/>
            <person name="Ye F."/>
            <person name="Su P."/>
            <person name="Kiefer A.F."/>
            <person name="Nichols A."/>
            <person name="Cepeda A.J."/>
            <person name="Yan W."/>
            <person name="Fan B."/>
            <person name="Jiang Y."/>
            <person name="Adhikari A."/>
            <person name="Zheng C.-J."/>
            <person name="Schuster L."/>
            <person name="Cowan T.M."/>
            <person name="Smanski M.J."/>
            <person name="Chevrette M.G."/>
            <person name="De Carvalho L.P.S."/>
            <person name="Shen B."/>
        </authorList>
    </citation>
    <scope>NUCLEOTIDE SEQUENCE [LARGE SCALE GENOMIC DNA]</scope>
    <source>
        <strain evidence="1 2">NPDC001650</strain>
    </source>
</reference>
<protein>
    <submittedName>
        <fullName evidence="1">Uncharacterized protein</fullName>
    </submittedName>
</protein>
<dbReference type="Proteomes" id="UP001602123">
    <property type="component" value="Unassembled WGS sequence"/>
</dbReference>
<dbReference type="EMBL" id="JBIAUT010000009">
    <property type="protein sequence ID" value="MFF4219066.1"/>
    <property type="molecule type" value="Genomic_DNA"/>
</dbReference>
<gene>
    <name evidence="1" type="ORF">ACFYZM_22660</name>
</gene>
<dbReference type="RefSeq" id="WP_388630032.1">
    <property type="nucleotide sequence ID" value="NZ_JBIAUT010000009.1"/>
</dbReference>
<accession>A0ABW6U2K3</accession>
<comment type="caution">
    <text evidence="1">The sequence shown here is derived from an EMBL/GenBank/DDBJ whole genome shotgun (WGS) entry which is preliminary data.</text>
</comment>
<organism evidence="1 2">
    <name type="scientific">Streptomyces nondiastaticus</name>
    <dbReference type="NCBI Taxonomy" id="3154512"/>
    <lineage>
        <taxon>Bacteria</taxon>
        <taxon>Bacillati</taxon>
        <taxon>Actinomycetota</taxon>
        <taxon>Actinomycetes</taxon>
        <taxon>Kitasatosporales</taxon>
        <taxon>Streptomycetaceae</taxon>
        <taxon>Streptomyces</taxon>
    </lineage>
</organism>
<sequence length="40" mass="4329">MTTLASVPRAATPVAGPPARFRDLLAAEWIKTRSLRPPRG</sequence>